<dbReference type="AlphaFoldDB" id="Q4SFP2"/>
<dbReference type="EMBL" id="CAAE01014601">
    <property type="protein sequence ID" value="CAG00540.1"/>
    <property type="molecule type" value="Genomic_DNA"/>
</dbReference>
<name>Q4SFP2_TETNG</name>
<comment type="caution">
    <text evidence="1">The sequence shown here is derived from an EMBL/GenBank/DDBJ whole genome shotgun (WGS) entry which is preliminary data.</text>
</comment>
<dbReference type="KEGG" id="tng:GSTEN00019009G001"/>
<organism evidence="1">
    <name type="scientific">Tetraodon nigroviridis</name>
    <name type="common">Spotted green pufferfish</name>
    <name type="synonym">Chelonodon nigroviridis</name>
    <dbReference type="NCBI Taxonomy" id="99883"/>
    <lineage>
        <taxon>Eukaryota</taxon>
        <taxon>Metazoa</taxon>
        <taxon>Chordata</taxon>
        <taxon>Craniata</taxon>
        <taxon>Vertebrata</taxon>
        <taxon>Euteleostomi</taxon>
        <taxon>Actinopterygii</taxon>
        <taxon>Neopterygii</taxon>
        <taxon>Teleostei</taxon>
        <taxon>Neoteleostei</taxon>
        <taxon>Acanthomorphata</taxon>
        <taxon>Eupercaria</taxon>
        <taxon>Tetraodontiformes</taxon>
        <taxon>Tetradontoidea</taxon>
        <taxon>Tetraodontidae</taxon>
        <taxon>Tetraodon</taxon>
    </lineage>
</organism>
<evidence type="ECO:0000313" key="1">
    <source>
        <dbReference type="EMBL" id="CAG00540.1"/>
    </source>
</evidence>
<accession>Q4SFP2</accession>
<proteinExistence type="predicted"/>
<protein>
    <submittedName>
        <fullName evidence="1">(spotted green pufferfish) hypothetical protein</fullName>
    </submittedName>
</protein>
<sequence>MDPRKQACNFDLEKEEAERLIEKAKLCLRSGRKDRALQLLYEAQRRYPSTRARGKFSSLGLCSSPDQHLVGESSALAPSVQKMFNPATKPHVGDSFRDADTCVVNVVILLWEKGELSPLSSHRQRLQLLLGSSDAVKGLK</sequence>
<gene>
    <name evidence="1" type="ORF">GSTENG00019009001</name>
</gene>
<reference evidence="1" key="1">
    <citation type="journal article" date="2004" name="Nature">
        <title>Genome duplication in the teleost fish Tetraodon nigroviridis reveals the early vertebrate proto-karyotype.</title>
        <authorList>
            <person name="Jaillon O."/>
            <person name="Aury J.-M."/>
            <person name="Brunet F."/>
            <person name="Petit J.-L."/>
            <person name="Stange-Thomann N."/>
            <person name="Mauceli E."/>
            <person name="Bouneau L."/>
            <person name="Fischer C."/>
            <person name="Ozouf-Costaz C."/>
            <person name="Bernot A."/>
            <person name="Nicaud S."/>
            <person name="Jaffe D."/>
            <person name="Fisher S."/>
            <person name="Lutfalla G."/>
            <person name="Dossat C."/>
            <person name="Segurens B."/>
            <person name="Dasilva C."/>
            <person name="Salanoubat M."/>
            <person name="Levy M."/>
            <person name="Boudet N."/>
            <person name="Castellano S."/>
            <person name="Anthouard V."/>
            <person name="Jubin C."/>
            <person name="Castelli V."/>
            <person name="Katinka M."/>
            <person name="Vacherie B."/>
            <person name="Biemont C."/>
            <person name="Skalli Z."/>
            <person name="Cattolico L."/>
            <person name="Poulain J."/>
            <person name="De Berardinis V."/>
            <person name="Cruaud C."/>
            <person name="Duprat S."/>
            <person name="Brottier P."/>
            <person name="Coutanceau J.-P."/>
            <person name="Gouzy J."/>
            <person name="Parra G."/>
            <person name="Lardier G."/>
            <person name="Chapple C."/>
            <person name="McKernan K.J."/>
            <person name="McEwan P."/>
            <person name="Bosak S."/>
            <person name="Kellis M."/>
            <person name="Volff J.-N."/>
            <person name="Guigo R."/>
            <person name="Zody M.C."/>
            <person name="Mesirov J."/>
            <person name="Lindblad-Toh K."/>
            <person name="Birren B."/>
            <person name="Nusbaum C."/>
            <person name="Kahn D."/>
            <person name="Robinson-Rechavi M."/>
            <person name="Laudet V."/>
            <person name="Schachter V."/>
            <person name="Quetier F."/>
            <person name="Saurin W."/>
            <person name="Scarpelli C."/>
            <person name="Wincker P."/>
            <person name="Lander E.S."/>
            <person name="Weissenbach J."/>
            <person name="Roest Crollius H."/>
        </authorList>
    </citation>
    <scope>NUCLEOTIDE SEQUENCE [LARGE SCALE GENOMIC DNA]</scope>
</reference>
<reference evidence="1" key="2">
    <citation type="submission" date="2004-02" db="EMBL/GenBank/DDBJ databases">
        <authorList>
            <consortium name="Genoscope"/>
            <consortium name="Whitehead Institute Centre for Genome Research"/>
        </authorList>
    </citation>
    <scope>NUCLEOTIDE SEQUENCE</scope>
</reference>